<sequence>MTTNTNDGHPPARASFLRAAPLPDPPGAPDSWPDRGSRLRDQGQALAVLIREDLARSRALVFLLCAGVVTLVAGLVPAMVIDAAESEANDSTDVAVTVVLGVVLLAVVAVPALIVLGALRKRSTKRFELLRQWAAVDRGPDSDFPARYGAEGYPHGRFFYAALALVLSLILATVVLADMSDPSVLGLLPCLAVAGLFAWSTISKYAGRYGWSERERVVRARARRRELHRTRLAQTASTGALSATTSLSGFQIHPALLYTALFAPAALVTVVFAVARPHDAAGLAVAGLLALLVIVLGLPKVVRMRRRERAELDSTARSLASAFSGGAAAHPVRFGLGEPDGGPAGTVSAAWDQGPSRTGVLAVEAGDLRARGTDGAVLNLSLAEVEGAVLMGSGVAWLPPSVDVLLRSGEAIEFRSPDARAIADALSAAGVPVTTG</sequence>
<accession>A0ABP6B7L6</accession>
<evidence type="ECO:0000256" key="2">
    <source>
        <dbReference type="SAM" id="Phobius"/>
    </source>
</evidence>
<keyword evidence="2" id="KW-1133">Transmembrane helix</keyword>
<feature type="transmembrane region" description="Helical" evidence="2">
    <location>
        <begin position="281"/>
        <end position="299"/>
    </location>
</feature>
<feature type="transmembrane region" description="Helical" evidence="2">
    <location>
        <begin position="59"/>
        <end position="82"/>
    </location>
</feature>
<keyword evidence="2" id="KW-0812">Transmembrane</keyword>
<feature type="transmembrane region" description="Helical" evidence="2">
    <location>
        <begin position="94"/>
        <end position="119"/>
    </location>
</feature>
<evidence type="ECO:0000256" key="1">
    <source>
        <dbReference type="SAM" id="MobiDB-lite"/>
    </source>
</evidence>
<gene>
    <name evidence="3" type="ORF">GCM10010423_50440</name>
</gene>
<protein>
    <recommendedName>
        <fullName evidence="5">Integral membrane protein</fullName>
    </recommendedName>
</protein>
<dbReference type="RefSeq" id="WP_344540207.1">
    <property type="nucleotide sequence ID" value="NZ_BAAATM010000016.1"/>
</dbReference>
<evidence type="ECO:0008006" key="5">
    <source>
        <dbReference type="Google" id="ProtNLM"/>
    </source>
</evidence>
<evidence type="ECO:0000313" key="3">
    <source>
        <dbReference type="EMBL" id="GAA2544999.1"/>
    </source>
</evidence>
<comment type="caution">
    <text evidence="3">The sequence shown here is derived from an EMBL/GenBank/DDBJ whole genome shotgun (WGS) entry which is preliminary data.</text>
</comment>
<feature type="region of interest" description="Disordered" evidence="1">
    <location>
        <begin position="1"/>
        <end position="36"/>
    </location>
</feature>
<keyword evidence="4" id="KW-1185">Reference proteome</keyword>
<feature type="transmembrane region" description="Helical" evidence="2">
    <location>
        <begin position="158"/>
        <end position="177"/>
    </location>
</feature>
<reference evidence="4" key="1">
    <citation type="journal article" date="2019" name="Int. J. Syst. Evol. Microbiol.">
        <title>The Global Catalogue of Microorganisms (GCM) 10K type strain sequencing project: providing services to taxonomists for standard genome sequencing and annotation.</title>
        <authorList>
            <consortium name="The Broad Institute Genomics Platform"/>
            <consortium name="The Broad Institute Genome Sequencing Center for Infectious Disease"/>
            <person name="Wu L."/>
            <person name="Ma J."/>
        </authorList>
    </citation>
    <scope>NUCLEOTIDE SEQUENCE [LARGE SCALE GENOMIC DNA]</scope>
    <source>
        <strain evidence="4">JCM 6924</strain>
    </source>
</reference>
<name>A0ABP6B7L6_9ACTN</name>
<evidence type="ECO:0000313" key="4">
    <source>
        <dbReference type="Proteomes" id="UP001501095"/>
    </source>
</evidence>
<feature type="transmembrane region" description="Helical" evidence="2">
    <location>
        <begin position="183"/>
        <end position="202"/>
    </location>
</feature>
<proteinExistence type="predicted"/>
<feature type="transmembrane region" description="Helical" evidence="2">
    <location>
        <begin position="255"/>
        <end position="275"/>
    </location>
</feature>
<dbReference type="Proteomes" id="UP001501095">
    <property type="component" value="Unassembled WGS sequence"/>
</dbReference>
<organism evidence="3 4">
    <name type="scientific">Streptomyces levis</name>
    <dbReference type="NCBI Taxonomy" id="285566"/>
    <lineage>
        <taxon>Bacteria</taxon>
        <taxon>Bacillati</taxon>
        <taxon>Actinomycetota</taxon>
        <taxon>Actinomycetes</taxon>
        <taxon>Kitasatosporales</taxon>
        <taxon>Streptomycetaceae</taxon>
        <taxon>Streptomyces</taxon>
    </lineage>
</organism>
<keyword evidence="2" id="KW-0472">Membrane</keyword>
<dbReference type="EMBL" id="BAAATM010000016">
    <property type="protein sequence ID" value="GAA2544999.1"/>
    <property type="molecule type" value="Genomic_DNA"/>
</dbReference>